<evidence type="ECO:0000313" key="2">
    <source>
        <dbReference type="Proteomes" id="UP000002663"/>
    </source>
</evidence>
<dbReference type="KEGG" id="thl:TEH_23100"/>
<sequence>MFRYIHPLTQKAKELLKHTSYRQKVYPKDRNLPFKVHIDHRQYKQIPQPTFNKNMLFYNTQR</sequence>
<proteinExistence type="predicted"/>
<protein>
    <submittedName>
        <fullName evidence="1">Uncharacterized protein</fullName>
    </submittedName>
</protein>
<organism evidence="1 2">
    <name type="scientific">Tetragenococcus halophilus (strain DSM 20338 / JCM 20259 / NCIMB 9735 / NBRC 12172)</name>
    <name type="common">Pediococcus halophilus</name>
    <dbReference type="NCBI Taxonomy" id="945021"/>
    <lineage>
        <taxon>Bacteria</taxon>
        <taxon>Bacillati</taxon>
        <taxon>Bacillota</taxon>
        <taxon>Bacilli</taxon>
        <taxon>Lactobacillales</taxon>
        <taxon>Enterococcaceae</taxon>
        <taxon>Tetragenococcus</taxon>
    </lineage>
</organism>
<evidence type="ECO:0000313" key="1">
    <source>
        <dbReference type="EMBL" id="BAK95637.1"/>
    </source>
</evidence>
<accession>A0AAN1SIW4</accession>
<name>A0AAN1SIW4_TETHN</name>
<dbReference type="Proteomes" id="UP000002663">
    <property type="component" value="Chromosome"/>
</dbReference>
<gene>
    <name evidence="1" type="ordered locus">TEH_23100</name>
</gene>
<reference evidence="1 2" key="1">
    <citation type="submission" date="2011-01" db="EMBL/GenBank/DDBJ databases">
        <title>Whole genome sequence of Tetragenococcus halophilus NBRC 12172.</title>
        <authorList>
            <person name="Nakazawa H."/>
            <person name="Omata S."/>
            <person name="Koga C."/>
            <person name="Watanabe Y."/>
            <person name="Katano Y."/>
            <person name="Ito N."/>
            <person name="Tsukatani N."/>
            <person name="Ankai A."/>
            <person name="Oguchi A."/>
            <person name="Fukui S."/>
            <person name="Yashiro I."/>
            <person name="Kamata S."/>
            <person name="Hashimoto Y."/>
            <person name="Yamazaki J."/>
            <person name="Taguchi H."/>
            <person name="Tanaka A."/>
            <person name="Koyama T."/>
            <person name="Ichige A."/>
            <person name="Hanya Y."/>
            <person name="Tanikawa S."/>
            <person name="Yamazaki S."/>
            <person name="Fujita N."/>
        </authorList>
    </citation>
    <scope>NUCLEOTIDE SEQUENCE [LARGE SCALE GENOMIC DNA]</scope>
    <source>
        <strain evidence="2">DSM 20338 / JCM 20259 / NCIMB 9735 / NBRC 12172</strain>
    </source>
</reference>
<dbReference type="AlphaFoldDB" id="A0AAN1SIW4"/>
<dbReference type="EMBL" id="AP012046">
    <property type="protein sequence ID" value="BAK95637.1"/>
    <property type="molecule type" value="Genomic_DNA"/>
</dbReference>